<evidence type="ECO:0000313" key="2">
    <source>
        <dbReference type="EMBL" id="MBB5254254.1"/>
    </source>
</evidence>
<dbReference type="OrthoDB" id="43906at2157"/>
<dbReference type="AlphaFoldDB" id="A0A650CGM9"/>
<dbReference type="Proteomes" id="UP000427373">
    <property type="component" value="Chromosome"/>
</dbReference>
<protein>
    <recommendedName>
        <fullName evidence="6">Thermopsin</fullName>
    </recommendedName>
</protein>
<dbReference type="EMBL" id="JACHFY010000012">
    <property type="protein sequence ID" value="MBB5254254.1"/>
    <property type="molecule type" value="Genomic_DNA"/>
</dbReference>
<evidence type="ECO:0000313" key="3">
    <source>
        <dbReference type="EMBL" id="QGR16845.1"/>
    </source>
</evidence>
<evidence type="ECO:0000256" key="1">
    <source>
        <dbReference type="SAM" id="Phobius"/>
    </source>
</evidence>
<name>A0A650CGM9_SULOH</name>
<dbReference type="KEGG" id="soh:D1869_06325"/>
<sequence>MVKKILAVIIFILFTLSLLSQSQINIYIGIGGSDYGYEFPQMPITGVNSTVIYYNISVSGASPSTQQNTCILINKTQVFVQNVLWYYGKYENPEWGIEIWYYGSLQITSYMTPTLTGNKYTLITLWNYNKSGVLITFYLSNGTETFNETYYIPGKYNGLFNIQGTVIVGYGNGATAYLAPGFNVSISTTVEINGKWYTPPVILSGLPTTGENAVFGRTYLSTSNRVFVVYNNTNGKQIFELQFLALPSVIIFGDEVIVFPFGSLWEIKYPNGSVSFFVNETKYVEGAIVCPFGITNLPYQSNIPNVTHFKLEKKYHVVYDNYSFWVPQKEYVFILINNSYVPILIDNSTTISNSLNTAVPTATTTTITQTSVTTVTSFITITHNSYITIHEITTVFKNAYNSSKFYIEEIMLSLVILGLVLYLLIRNKK</sequence>
<keyword evidence="1" id="KW-0812">Transmembrane</keyword>
<keyword evidence="1" id="KW-1133">Transmembrane helix</keyword>
<dbReference type="Proteomes" id="UP000582213">
    <property type="component" value="Unassembled WGS sequence"/>
</dbReference>
<organism evidence="3 4">
    <name type="scientific">Sulfurisphaera ohwakuensis</name>
    <dbReference type="NCBI Taxonomy" id="69656"/>
    <lineage>
        <taxon>Archaea</taxon>
        <taxon>Thermoproteota</taxon>
        <taxon>Thermoprotei</taxon>
        <taxon>Sulfolobales</taxon>
        <taxon>Sulfolobaceae</taxon>
        <taxon>Sulfurisphaera</taxon>
    </lineage>
</organism>
<evidence type="ECO:0000313" key="5">
    <source>
        <dbReference type="Proteomes" id="UP000582213"/>
    </source>
</evidence>
<dbReference type="RefSeq" id="WP_156014398.1">
    <property type="nucleotide sequence ID" value="NZ_CP045484.1"/>
</dbReference>
<accession>A0A650CGM9</accession>
<keyword evidence="4" id="KW-1185">Reference proteome</keyword>
<keyword evidence="1" id="KW-0472">Membrane</keyword>
<gene>
    <name evidence="3" type="ORF">D1869_06325</name>
    <name evidence="2" type="ORF">HNQ62_002027</name>
</gene>
<reference evidence="3 4" key="1">
    <citation type="submission" date="2019-10" db="EMBL/GenBank/DDBJ databases">
        <title>Genome Sequences from Six Type Strain Members of the Archaeal Family Sulfolobaceae: Acidianus ambivalens, Acidianus infernus, Metallosphaera prunae, Stygiolobus azoricus, Sulfolobus metallicus, and Sulfurisphaera ohwakuensis.</title>
        <authorList>
            <person name="Counts J.A."/>
            <person name="Kelly R.M."/>
        </authorList>
    </citation>
    <scope>NUCLEOTIDE SEQUENCE [LARGE SCALE GENOMIC DNA]</scope>
    <source>
        <strain evidence="3 4">TA-1</strain>
    </source>
</reference>
<evidence type="ECO:0008006" key="6">
    <source>
        <dbReference type="Google" id="ProtNLM"/>
    </source>
</evidence>
<proteinExistence type="predicted"/>
<evidence type="ECO:0000313" key="4">
    <source>
        <dbReference type="Proteomes" id="UP000427373"/>
    </source>
</evidence>
<dbReference type="EMBL" id="CP045484">
    <property type="protein sequence ID" value="QGR16845.1"/>
    <property type="molecule type" value="Genomic_DNA"/>
</dbReference>
<reference evidence="2 5" key="2">
    <citation type="submission" date="2020-08" db="EMBL/GenBank/DDBJ databases">
        <title>Genomic Encyclopedia of Type Strains, Phase IV (KMG-IV): sequencing the most valuable type-strain genomes for metagenomic binning, comparative biology and taxonomic classification.</title>
        <authorList>
            <person name="Goeker M."/>
        </authorList>
    </citation>
    <scope>NUCLEOTIDE SEQUENCE [LARGE SCALE GENOMIC DNA]</scope>
    <source>
        <strain evidence="2 5">DSM 12421</strain>
    </source>
</reference>
<dbReference type="GeneID" id="42800845"/>
<feature type="transmembrane region" description="Helical" evidence="1">
    <location>
        <begin position="405"/>
        <end position="425"/>
    </location>
</feature>